<reference evidence="1 2" key="1">
    <citation type="submission" date="2021-11" db="EMBL/GenBank/DDBJ databases">
        <title>Black yeast isolated from Biological Soil Crust.</title>
        <authorList>
            <person name="Kurbessoian T."/>
        </authorList>
    </citation>
    <scope>NUCLEOTIDE SEQUENCE [LARGE SCALE GENOMIC DNA]</scope>
    <source>
        <strain evidence="1 2">CCFEE 5522</strain>
    </source>
</reference>
<accession>A0AAV9JEV1</accession>
<evidence type="ECO:0000313" key="2">
    <source>
        <dbReference type="Proteomes" id="UP001324427"/>
    </source>
</evidence>
<evidence type="ECO:0000313" key="1">
    <source>
        <dbReference type="EMBL" id="KAK4543779.1"/>
    </source>
</evidence>
<comment type="caution">
    <text evidence="1">The sequence shown here is derived from an EMBL/GenBank/DDBJ whole genome shotgun (WGS) entry which is preliminary data.</text>
</comment>
<proteinExistence type="predicted"/>
<dbReference type="EMBL" id="JAVFHQ010000029">
    <property type="protein sequence ID" value="KAK4543779.1"/>
    <property type="molecule type" value="Genomic_DNA"/>
</dbReference>
<protein>
    <submittedName>
        <fullName evidence="1">Uncharacterized protein</fullName>
    </submittedName>
</protein>
<sequence>MNQALDDLVAQALINALPQEDLTANQQQAQQMPPQPVDIPGLPPAVLNEIARRHSTRAGAFQRRDDPYRNTSLQELPRFGYTPGTVLDDAADTSDDDSVAAEEDIEFFDLSHIGEARQTAPDRETMAVNSKGDELNLYYHREEPERQAFRIALAQFEQQHPDRFTKFEHHMQNAHVISEAEVRTYDIIAWASSSLPAFAQKPLKELQQYYHKEIRLRYELAVLERRQHDGIDRLSADQQYAAMRSGKAYYGYETVDRARDIRDFEVRFEGRLALKHMLAELEVRLVRLEFATVKERQGNHAWVDAACLDRKVMVWIEAAESHLGRCFAVVGRSIFAGSLLASTASTEAAPLVHLAAPEDVAAYDAVKSAIELAKAKLTKRKKLVNAVINLRRWHTQKLSEFEQAVENDGGTIVSAGTAQLDEEAKSLALSVDAAEERLTQEVGEGWEWAEPQGG</sequence>
<keyword evidence="2" id="KW-1185">Reference proteome</keyword>
<dbReference type="AlphaFoldDB" id="A0AAV9JEV1"/>
<dbReference type="Proteomes" id="UP001324427">
    <property type="component" value="Unassembled WGS sequence"/>
</dbReference>
<organism evidence="1 2">
    <name type="scientific">Oleoguttula mirabilis</name>
    <dbReference type="NCBI Taxonomy" id="1507867"/>
    <lineage>
        <taxon>Eukaryota</taxon>
        <taxon>Fungi</taxon>
        <taxon>Dikarya</taxon>
        <taxon>Ascomycota</taxon>
        <taxon>Pezizomycotina</taxon>
        <taxon>Dothideomycetes</taxon>
        <taxon>Dothideomycetidae</taxon>
        <taxon>Mycosphaerellales</taxon>
        <taxon>Teratosphaeriaceae</taxon>
        <taxon>Oleoguttula</taxon>
    </lineage>
</organism>
<gene>
    <name evidence="1" type="ORF">LTR36_004812</name>
</gene>
<name>A0AAV9JEV1_9PEZI</name>